<keyword evidence="3" id="KW-1185">Reference proteome</keyword>
<dbReference type="InterPro" id="IPR006311">
    <property type="entry name" value="TAT_signal"/>
</dbReference>
<name>A0A9E5JUH5_9GAMM</name>
<dbReference type="AlphaFoldDB" id="A0A9E5JUH5"/>
<protein>
    <submittedName>
        <fullName evidence="2">Gluconate 2-dehydrogenase subunit 3 family protein</fullName>
    </submittedName>
</protein>
<dbReference type="Pfam" id="PF13618">
    <property type="entry name" value="Gluconate_2-dh3"/>
    <property type="match status" value="1"/>
</dbReference>
<keyword evidence="1" id="KW-0732">Signal</keyword>
<accession>A0A9E5JUH5</accession>
<sequence length="196" mass="21333">MNSTDRHNRRLLLKRTAMALGVVALSPGVLAAATTELPTGPVDTVFTSDQAELIQVLAELIIPTTATPGAIGAGVPEFIGRLVATTFNDVHQQTFLDGLTAMNQATLKKFKTNLVAADDRQRSHIMDWLEDSTFAQSSESPEFQAYKELKELTVFGYYTSEIGATQELQYAPVPGAYRGNLPLKEVGKTWATANLF</sequence>
<dbReference type="PROSITE" id="PS51318">
    <property type="entry name" value="TAT"/>
    <property type="match status" value="1"/>
</dbReference>
<reference evidence="2" key="1">
    <citation type="submission" date="2020-03" db="EMBL/GenBank/DDBJ databases">
        <authorList>
            <person name="Guo F."/>
        </authorList>
    </citation>
    <scope>NUCLEOTIDE SEQUENCE</scope>
    <source>
        <strain evidence="2">JCM 30134</strain>
    </source>
</reference>
<organism evidence="2 3">
    <name type="scientific">Pseudomaricurvus hydrocarbonicus</name>
    <dbReference type="NCBI Taxonomy" id="1470433"/>
    <lineage>
        <taxon>Bacteria</taxon>
        <taxon>Pseudomonadati</taxon>
        <taxon>Pseudomonadota</taxon>
        <taxon>Gammaproteobacteria</taxon>
        <taxon>Cellvibrionales</taxon>
        <taxon>Cellvibrionaceae</taxon>
        <taxon>Pseudomaricurvus</taxon>
    </lineage>
</organism>
<dbReference type="Proteomes" id="UP000787472">
    <property type="component" value="Unassembled WGS sequence"/>
</dbReference>
<evidence type="ECO:0000313" key="3">
    <source>
        <dbReference type="Proteomes" id="UP000787472"/>
    </source>
</evidence>
<evidence type="ECO:0000256" key="1">
    <source>
        <dbReference type="SAM" id="SignalP"/>
    </source>
</evidence>
<gene>
    <name evidence="2" type="ORF">G8770_14685</name>
</gene>
<comment type="caution">
    <text evidence="2">The sequence shown here is derived from an EMBL/GenBank/DDBJ whole genome shotgun (WGS) entry which is preliminary data.</text>
</comment>
<dbReference type="RefSeq" id="WP_167188282.1">
    <property type="nucleotide sequence ID" value="NZ_JAAONZ010000012.1"/>
</dbReference>
<dbReference type="InterPro" id="IPR027056">
    <property type="entry name" value="Gluconate_2DH_su3"/>
</dbReference>
<proteinExistence type="predicted"/>
<dbReference type="EMBL" id="JAAONZ010000012">
    <property type="protein sequence ID" value="NHO66794.1"/>
    <property type="molecule type" value="Genomic_DNA"/>
</dbReference>
<evidence type="ECO:0000313" key="2">
    <source>
        <dbReference type="EMBL" id="NHO66794.1"/>
    </source>
</evidence>
<feature type="signal peptide" evidence="1">
    <location>
        <begin position="1"/>
        <end position="31"/>
    </location>
</feature>
<feature type="chain" id="PRO_5038803955" evidence="1">
    <location>
        <begin position="32"/>
        <end position="196"/>
    </location>
</feature>